<keyword evidence="2" id="KW-0812">Transmembrane</keyword>
<feature type="transmembrane region" description="Helical" evidence="2">
    <location>
        <begin position="879"/>
        <end position="908"/>
    </location>
</feature>
<keyword evidence="6" id="KW-1185">Reference proteome</keyword>
<dbReference type="AlphaFoldDB" id="A0A811LCS1"/>
<organism evidence="5 6">
    <name type="scientific">Bursaphelenchus okinawaensis</name>
    <dbReference type="NCBI Taxonomy" id="465554"/>
    <lineage>
        <taxon>Eukaryota</taxon>
        <taxon>Metazoa</taxon>
        <taxon>Ecdysozoa</taxon>
        <taxon>Nematoda</taxon>
        <taxon>Chromadorea</taxon>
        <taxon>Rhabditida</taxon>
        <taxon>Tylenchina</taxon>
        <taxon>Tylenchomorpha</taxon>
        <taxon>Aphelenchoidea</taxon>
        <taxon>Aphelenchoididae</taxon>
        <taxon>Bursaphelenchus</taxon>
    </lineage>
</organism>
<comment type="caution">
    <text evidence="5">The sequence shown here is derived from an EMBL/GenBank/DDBJ whole genome shotgun (WGS) entry which is preliminary data.</text>
</comment>
<dbReference type="InterPro" id="IPR058815">
    <property type="entry name" value="ConA_BAM2-like"/>
</dbReference>
<protein>
    <recommendedName>
        <fullName evidence="4">BAM-2-like concanavalin A-like domain-containing protein</fullName>
    </recommendedName>
</protein>
<dbReference type="Proteomes" id="UP000614601">
    <property type="component" value="Unassembled WGS sequence"/>
</dbReference>
<dbReference type="Gene3D" id="2.60.120.200">
    <property type="match status" value="1"/>
</dbReference>
<evidence type="ECO:0000313" key="5">
    <source>
        <dbReference type="EMBL" id="CAD5225049.1"/>
    </source>
</evidence>
<keyword evidence="3" id="KW-0732">Signal</keyword>
<dbReference type="Proteomes" id="UP000783686">
    <property type="component" value="Unassembled WGS sequence"/>
</dbReference>
<keyword evidence="2" id="KW-0472">Membrane</keyword>
<dbReference type="PROSITE" id="PS51257">
    <property type="entry name" value="PROKAR_LIPOPROTEIN"/>
    <property type="match status" value="1"/>
</dbReference>
<feature type="chain" id="PRO_5036408520" description="BAM-2-like concanavalin A-like domain-containing protein" evidence="3">
    <location>
        <begin position="18"/>
        <end position="982"/>
    </location>
</feature>
<feature type="region of interest" description="Disordered" evidence="1">
    <location>
        <begin position="939"/>
        <end position="966"/>
    </location>
</feature>
<sequence length="982" mass="111150">MRVIWILFSTLFMIACSQKLAKRSCPEHFLNGKTKSGVYSVGEEDGRAYKVMCKMPQNSEGDSEVRTVIRTALERWMAVGSDPQTVGFQIRDRSYLRRVIEPADQCGQKLWVKWPEFNGNLSETYSFTIQSVAGIEHTIEWNGTLEAYEQKLDLAHTKAGILHIIPHGAPNNFTSSIRIKASPLECQEALWPRKRSCKFDMNSASDRVRIAVTGYRKLSFSFRTERPSDRLATFESANGNVEVMLIDGYLIQVGQQIYPLGLLADSHWHTFTYDPSTLSFTIDYSEPISIGVSVTTIQLAFNGQIGAFRKDSAEWMCQGAPEIDIKLAQDTTRSLCSPTQPGYCYCKGPQSALSKLKNRKVECLPRPDLEKAFTIFRDPRKLSFFYLPEYTSVQPISVLIKTDSNVGLIFFGQHNRSEYGLERFQVQFEGEKMVAGACSKLRKPDQTCLSCSIIRPGGYATNSWIRVSLFYYRSTAYLSVDDQLCELTVDAKKMDESDLYSMSSAVKAVLFVGGGTSYSKTLYKQEELINDNFRAKFFENTREKAPSLRGCIADLRVGGTQMDLHDVFSTQQKHVVNDQKKQRDLFSITPGCVECDKLETKCHGARCRLPTAFVLNSFRKQPDPICDCADIFSDMNELNGECKVESRQQTTTKKTSLALSRPEGSVHLEARPKFLKYSKIQKMWALIRFPQHSAGIVSVLDFGRVRVLVSNYGQTVYIEDESGNKEEFYVDPSDERLHLVAIERNPYVGTNSADRSLSFRVDNDIRVIQIEIFPIDDASVAEIHIQKSGNGFGGCLSELSISFDYDDMITGTPMSENKLDQFEVLNELIERPERPHSVDALARYYDECGIRDPTLWESRSEPFGNVGAFDPDNDLDLSWAVHIVFVLLNALVIFTAIFICGCCIFCYYRNRKHVYKTVDKGYVSAEEYIKLFKEIGEEDSNSEDDSIPRGIPPLDENPITDRRSPLSLKKVTFKNTPTTIQV</sequence>
<evidence type="ECO:0000256" key="2">
    <source>
        <dbReference type="SAM" id="Phobius"/>
    </source>
</evidence>
<evidence type="ECO:0000256" key="1">
    <source>
        <dbReference type="SAM" id="MobiDB-lite"/>
    </source>
</evidence>
<dbReference type="SUPFAM" id="SSF49899">
    <property type="entry name" value="Concanavalin A-like lectins/glucanases"/>
    <property type="match status" value="1"/>
</dbReference>
<proteinExistence type="predicted"/>
<keyword evidence="2" id="KW-1133">Transmembrane helix</keyword>
<evidence type="ECO:0000256" key="3">
    <source>
        <dbReference type="SAM" id="SignalP"/>
    </source>
</evidence>
<dbReference type="EMBL" id="CAJFCW020000005">
    <property type="protein sequence ID" value="CAG9120414.1"/>
    <property type="molecule type" value="Genomic_DNA"/>
</dbReference>
<reference evidence="5" key="1">
    <citation type="submission" date="2020-09" db="EMBL/GenBank/DDBJ databases">
        <authorList>
            <person name="Kikuchi T."/>
        </authorList>
    </citation>
    <scope>NUCLEOTIDE SEQUENCE</scope>
    <source>
        <strain evidence="5">SH1</strain>
    </source>
</reference>
<dbReference type="InterPro" id="IPR013320">
    <property type="entry name" value="ConA-like_dom_sf"/>
</dbReference>
<feature type="domain" description="BAM-2-like concanavalin A-like" evidence="4">
    <location>
        <begin position="659"/>
        <end position="831"/>
    </location>
</feature>
<name>A0A811LCS1_9BILA</name>
<dbReference type="OrthoDB" id="5842451at2759"/>
<accession>A0A811LCS1</accession>
<gene>
    <name evidence="5" type="ORF">BOKJ2_LOCUS11384</name>
</gene>
<evidence type="ECO:0000313" key="6">
    <source>
        <dbReference type="Proteomes" id="UP000614601"/>
    </source>
</evidence>
<evidence type="ECO:0000259" key="4">
    <source>
        <dbReference type="Pfam" id="PF26430"/>
    </source>
</evidence>
<dbReference type="EMBL" id="CAJFDH010000005">
    <property type="protein sequence ID" value="CAD5225049.1"/>
    <property type="molecule type" value="Genomic_DNA"/>
</dbReference>
<feature type="signal peptide" evidence="3">
    <location>
        <begin position="1"/>
        <end position="17"/>
    </location>
</feature>
<dbReference type="Pfam" id="PF26430">
    <property type="entry name" value="ConA_BAM2"/>
    <property type="match status" value="1"/>
</dbReference>